<dbReference type="EMBL" id="CP139368">
    <property type="protein sequence ID" value="WPR90377.1"/>
    <property type="molecule type" value="Genomic_DNA"/>
</dbReference>
<evidence type="ECO:0000313" key="2">
    <source>
        <dbReference type="EMBL" id="WPR90377.1"/>
    </source>
</evidence>
<dbReference type="SMART" id="SM00421">
    <property type="entry name" value="HTH_LUXR"/>
    <property type="match status" value="1"/>
</dbReference>
<dbReference type="PROSITE" id="PS00622">
    <property type="entry name" value="HTH_LUXR_1"/>
    <property type="match status" value="1"/>
</dbReference>
<dbReference type="Proteomes" id="UP001323798">
    <property type="component" value="Chromosome"/>
</dbReference>
<dbReference type="InterPro" id="IPR027417">
    <property type="entry name" value="P-loop_NTPase"/>
</dbReference>
<dbReference type="PANTHER" id="PTHR47691">
    <property type="entry name" value="REGULATOR-RELATED"/>
    <property type="match status" value="1"/>
</dbReference>
<organism evidence="2 3">
    <name type="scientific">Microbacterium rhizosphaerae</name>
    <dbReference type="NCBI Taxonomy" id="1678237"/>
    <lineage>
        <taxon>Bacteria</taxon>
        <taxon>Bacillati</taxon>
        <taxon>Actinomycetota</taxon>
        <taxon>Actinomycetes</taxon>
        <taxon>Micrococcales</taxon>
        <taxon>Microbacteriaceae</taxon>
        <taxon>Microbacterium</taxon>
    </lineage>
</organism>
<dbReference type="RefSeq" id="WP_320943089.1">
    <property type="nucleotide sequence ID" value="NZ_BAABEU010000011.1"/>
</dbReference>
<dbReference type="SUPFAM" id="SSF52540">
    <property type="entry name" value="P-loop containing nucleoside triphosphate hydrolases"/>
    <property type="match status" value="1"/>
</dbReference>
<name>A0ABZ0SRS3_9MICO</name>
<keyword evidence="3" id="KW-1185">Reference proteome</keyword>
<evidence type="ECO:0000313" key="3">
    <source>
        <dbReference type="Proteomes" id="UP001323798"/>
    </source>
</evidence>
<dbReference type="InterPro" id="IPR016032">
    <property type="entry name" value="Sig_transdc_resp-reg_C-effctor"/>
</dbReference>
<sequence length="756" mass="78681">MSLLIGRDGDVARVEQLLFGPAPVPILTIIGPSGIGKTRFVREVVDRAAVAREPVAVRDAQDDGAPEGALLVVDEPDLSVSRARQLTSCTLQRRPGAQVIVTSLAPLRIPRERPYRLERLAPEPDAVALFTEAVAPQRRAELDPVQVAALCVELGGLPLAVQAAAVLSEAVPPEHLLRRLSEARLLDVLGDVVLPDDRTLRGAITRTYNELSDVDQILLASLSALPPGFTVAAAVAVLGRSEGAVLTGLARLTTAGVLTRSATGIGGPRFAVPRSLREISRETMTAPRAARTAAVRHYRALAIDSARLSVAGEDLRALARVRDDEMALRDSAVQLSTVGDAVGALELELGVAVASLSLRWDAEASARLERRRQAAADAASPALRLQAQLRSGRLAVEHAVDLPTPRGPLIGRALDGVAAAHALGDPVLIALAVGFAVEAVMDAGEPSAAERLIVPARGLDADPSVCAPLHAWEAVLQALDGQTDAALDTMAQARELLRNPGSSRGLLAAEVGLAAHVAEASGPLGLPRLLADARRLGDRHLEARILTLLAGSLLHRGETAEAVRVAREVLQLVESHGGSGAATATVGALATIAHGAAAGDELFAAVRLQEALRGAAPRAAALALGPAGDRIDRRRETLTARDVERAVHEASAWTLADAVGAGRALAEALSRPGSGPASVAPDAFSATGTSTLTPRERDVLIELARGASNKAIGDALGLTPKTVMHHSQAIYRKLGVHTRAEAAVVAVRQGLVPTRD</sequence>
<dbReference type="InterPro" id="IPR036388">
    <property type="entry name" value="WH-like_DNA-bd_sf"/>
</dbReference>
<accession>A0ABZ0SRS3</accession>
<dbReference type="Pfam" id="PF00196">
    <property type="entry name" value="GerE"/>
    <property type="match status" value="1"/>
</dbReference>
<dbReference type="InterPro" id="IPR000792">
    <property type="entry name" value="Tscrpt_reg_LuxR_C"/>
</dbReference>
<dbReference type="PRINTS" id="PR00038">
    <property type="entry name" value="HTHLUXR"/>
</dbReference>
<feature type="domain" description="HTH luxR-type" evidence="1">
    <location>
        <begin position="685"/>
        <end position="750"/>
    </location>
</feature>
<gene>
    <name evidence="2" type="ORF">SM116_03550</name>
</gene>
<protein>
    <submittedName>
        <fullName evidence="2">LuxR C-terminal-related transcriptional regulator</fullName>
    </submittedName>
</protein>
<dbReference type="Gene3D" id="3.40.50.300">
    <property type="entry name" value="P-loop containing nucleotide triphosphate hydrolases"/>
    <property type="match status" value="1"/>
</dbReference>
<dbReference type="Gene3D" id="1.10.10.10">
    <property type="entry name" value="Winged helix-like DNA-binding domain superfamily/Winged helix DNA-binding domain"/>
    <property type="match status" value="1"/>
</dbReference>
<evidence type="ECO:0000259" key="1">
    <source>
        <dbReference type="PROSITE" id="PS50043"/>
    </source>
</evidence>
<proteinExistence type="predicted"/>
<dbReference type="CDD" id="cd06170">
    <property type="entry name" value="LuxR_C_like"/>
    <property type="match status" value="1"/>
</dbReference>
<reference evidence="2 3" key="1">
    <citation type="submission" date="2023-11" db="EMBL/GenBank/DDBJ databases">
        <title>Genome sequence of Microbacterium rhizosphaerae KACC 19337.</title>
        <authorList>
            <person name="Choi H."/>
            <person name="Kim S."/>
            <person name="Kim Y."/>
            <person name="Kwon S.-W."/>
            <person name="Heo J."/>
        </authorList>
    </citation>
    <scope>NUCLEOTIDE SEQUENCE [LARGE SCALE GENOMIC DNA]</scope>
    <source>
        <strain evidence="2 3">KACC 19337</strain>
    </source>
</reference>
<dbReference type="PROSITE" id="PS50043">
    <property type="entry name" value="HTH_LUXR_2"/>
    <property type="match status" value="1"/>
</dbReference>
<dbReference type="PANTHER" id="PTHR47691:SF3">
    <property type="entry name" value="HTH-TYPE TRANSCRIPTIONAL REGULATOR RV0890C-RELATED"/>
    <property type="match status" value="1"/>
</dbReference>
<dbReference type="SUPFAM" id="SSF46894">
    <property type="entry name" value="C-terminal effector domain of the bipartite response regulators"/>
    <property type="match status" value="1"/>
</dbReference>